<evidence type="ECO:0000256" key="2">
    <source>
        <dbReference type="ARBA" id="ARBA00004286"/>
    </source>
</evidence>
<feature type="coiled-coil region" evidence="10">
    <location>
        <begin position="398"/>
        <end position="532"/>
    </location>
</feature>
<feature type="coiled-coil region" evidence="10">
    <location>
        <begin position="695"/>
        <end position="743"/>
    </location>
</feature>
<dbReference type="InterPro" id="IPR027417">
    <property type="entry name" value="P-loop_NTPase"/>
</dbReference>
<keyword evidence="8 10" id="KW-0175">Coiled coil</keyword>
<keyword evidence="9" id="KW-0539">Nucleus</keyword>
<dbReference type="InterPro" id="IPR003395">
    <property type="entry name" value="RecF/RecN/SMC_N"/>
</dbReference>
<dbReference type="GO" id="GO:0030915">
    <property type="term" value="C:Smc5-Smc6 complex"/>
    <property type="evidence" value="ECO:0007669"/>
    <property type="project" value="TreeGrafter"/>
</dbReference>
<dbReference type="Pfam" id="PF02463">
    <property type="entry name" value="SMC_N"/>
    <property type="match status" value="1"/>
</dbReference>
<dbReference type="GO" id="GO:0005634">
    <property type="term" value="C:nucleus"/>
    <property type="evidence" value="ECO:0007669"/>
    <property type="project" value="UniProtKB-SubCell"/>
</dbReference>
<evidence type="ECO:0000256" key="6">
    <source>
        <dbReference type="ARBA" id="ARBA00022741"/>
    </source>
</evidence>
<dbReference type="Proteomes" id="UP000483672">
    <property type="component" value="Unassembled WGS sequence"/>
</dbReference>
<dbReference type="EMBL" id="WIPF01000038">
    <property type="protein sequence ID" value="KAF3222768.1"/>
    <property type="molecule type" value="Genomic_DNA"/>
</dbReference>
<feature type="compositionally biased region" description="Acidic residues" evidence="11">
    <location>
        <begin position="106"/>
        <end position="120"/>
    </location>
</feature>
<dbReference type="FunFam" id="3.40.50.300:FF:001301">
    <property type="entry name" value="Structural maintenance of chromosomes 5"/>
    <property type="match status" value="1"/>
</dbReference>
<keyword evidence="5" id="KW-0158">Chromosome</keyword>
<evidence type="ECO:0000256" key="10">
    <source>
        <dbReference type="SAM" id="Coils"/>
    </source>
</evidence>
<dbReference type="GO" id="GO:0000724">
    <property type="term" value="P:double-strand break repair via homologous recombination"/>
    <property type="evidence" value="ECO:0007669"/>
    <property type="project" value="TreeGrafter"/>
</dbReference>
<evidence type="ECO:0000256" key="9">
    <source>
        <dbReference type="ARBA" id="ARBA00023242"/>
    </source>
</evidence>
<feature type="compositionally biased region" description="Polar residues" evidence="11">
    <location>
        <begin position="76"/>
        <end position="94"/>
    </location>
</feature>
<organism evidence="13 14">
    <name type="scientific">Orbilia oligospora</name>
    <name type="common">Nematode-trapping fungus</name>
    <name type="synonym">Arthrobotrys oligospora</name>
    <dbReference type="NCBI Taxonomy" id="2813651"/>
    <lineage>
        <taxon>Eukaryota</taxon>
        <taxon>Fungi</taxon>
        <taxon>Dikarya</taxon>
        <taxon>Ascomycota</taxon>
        <taxon>Pezizomycotina</taxon>
        <taxon>Orbiliomycetes</taxon>
        <taxon>Orbiliales</taxon>
        <taxon>Orbiliaceae</taxon>
        <taxon>Orbilia</taxon>
    </lineage>
</organism>
<comment type="subcellular location">
    <subcellularLocation>
        <location evidence="2">Chromosome</location>
    </subcellularLocation>
    <subcellularLocation>
        <location evidence="1">Nucleus</location>
    </subcellularLocation>
</comment>
<evidence type="ECO:0000256" key="11">
    <source>
        <dbReference type="SAM" id="MobiDB-lite"/>
    </source>
</evidence>
<feature type="region of interest" description="Disordered" evidence="11">
    <location>
        <begin position="1"/>
        <end position="130"/>
    </location>
</feature>
<dbReference type="Gene3D" id="3.40.50.300">
    <property type="entry name" value="P-loop containing nucleotide triphosphate hydrolases"/>
    <property type="match status" value="2"/>
</dbReference>
<evidence type="ECO:0000256" key="5">
    <source>
        <dbReference type="ARBA" id="ARBA00022454"/>
    </source>
</evidence>
<dbReference type="GO" id="GO:0005524">
    <property type="term" value="F:ATP binding"/>
    <property type="evidence" value="ECO:0007669"/>
    <property type="project" value="UniProtKB-KW"/>
</dbReference>
<evidence type="ECO:0000256" key="4">
    <source>
        <dbReference type="ARBA" id="ARBA00018687"/>
    </source>
</evidence>
<evidence type="ECO:0000256" key="3">
    <source>
        <dbReference type="ARBA" id="ARBA00010171"/>
    </source>
</evidence>
<feature type="compositionally biased region" description="Polar residues" evidence="11">
    <location>
        <begin position="17"/>
        <end position="27"/>
    </location>
</feature>
<evidence type="ECO:0000313" key="13">
    <source>
        <dbReference type="EMBL" id="KAF3222768.1"/>
    </source>
</evidence>
<comment type="similarity">
    <text evidence="3">Belongs to the SMC family. SMC5 subfamily.</text>
</comment>
<feature type="coiled-coil region" evidence="10">
    <location>
        <begin position="345"/>
        <end position="372"/>
    </location>
</feature>
<protein>
    <recommendedName>
        <fullName evidence="4">Structural maintenance of chromosomes protein 5</fullName>
    </recommendedName>
</protein>
<name>A0A7C8UNS3_ORBOL</name>
<comment type="caution">
    <text evidence="13">The sequence shown here is derived from an EMBL/GenBank/DDBJ whole genome shotgun (WGS) entry which is preliminary data.</text>
</comment>
<gene>
    <name evidence="13" type="primary">SMC5</name>
    <name evidence="13" type="ORF">TWF191_006585</name>
</gene>
<dbReference type="SUPFAM" id="SSF52540">
    <property type="entry name" value="P-loop containing nucleoside triphosphate hydrolases"/>
    <property type="match status" value="2"/>
</dbReference>
<dbReference type="GO" id="GO:0003697">
    <property type="term" value="F:single-stranded DNA binding"/>
    <property type="evidence" value="ECO:0007669"/>
    <property type="project" value="TreeGrafter"/>
</dbReference>
<evidence type="ECO:0000259" key="12">
    <source>
        <dbReference type="Pfam" id="PF02463"/>
    </source>
</evidence>
<dbReference type="PANTHER" id="PTHR45916">
    <property type="entry name" value="STRUCTURAL MAINTENANCE OF CHROMOSOMES PROTEIN 5"/>
    <property type="match status" value="1"/>
</dbReference>
<evidence type="ECO:0000256" key="1">
    <source>
        <dbReference type="ARBA" id="ARBA00004123"/>
    </source>
</evidence>
<feature type="coiled-coil region" evidence="10">
    <location>
        <begin position="838"/>
        <end position="868"/>
    </location>
</feature>
<dbReference type="PANTHER" id="PTHR45916:SF1">
    <property type="entry name" value="STRUCTURAL MAINTENANCE OF CHROMOSOMES PROTEIN 5"/>
    <property type="match status" value="1"/>
</dbReference>
<evidence type="ECO:0000256" key="7">
    <source>
        <dbReference type="ARBA" id="ARBA00022840"/>
    </source>
</evidence>
<feature type="coiled-coil region" evidence="10">
    <location>
        <begin position="897"/>
        <end position="959"/>
    </location>
</feature>
<proteinExistence type="inferred from homology"/>
<feature type="domain" description="RecF/RecN/SMC N-terminal" evidence="12">
    <location>
        <begin position="167"/>
        <end position="1087"/>
    </location>
</feature>
<keyword evidence="6" id="KW-0547">Nucleotide-binding</keyword>
<keyword evidence="7" id="KW-0067">ATP-binding</keyword>
<evidence type="ECO:0000256" key="8">
    <source>
        <dbReference type="ARBA" id="ARBA00023054"/>
    </source>
</evidence>
<evidence type="ECO:0000313" key="14">
    <source>
        <dbReference type="Proteomes" id="UP000483672"/>
    </source>
</evidence>
<dbReference type="AlphaFoldDB" id="A0A7C8UNS3"/>
<reference evidence="13 14" key="1">
    <citation type="submission" date="2019-06" db="EMBL/GenBank/DDBJ databases">
        <authorList>
            <person name="Palmer J.M."/>
        </authorList>
    </citation>
    <scope>NUCLEOTIDE SEQUENCE [LARGE SCALE GENOMIC DNA]</scope>
    <source>
        <strain evidence="13 14">TWF191</strain>
    </source>
</reference>
<accession>A0A7C8UNS3</accession>
<sequence length="1133" mass="128764">MPSVVSSQHSRQDNQDSDNSNTETPGTPSGPRVSLGRNSKLTIASKRSLAEEEQNGSIKEHIATKSGSKRRKLTPDSDTNDSPGDNSDEGSNPGTPGEDRSARSEGEEEDDDDDDDDGGDEYASRNKEVIIPVAEDYDSDDSEIGMADSLDKMRKNFEEIPHARGAIVRVYMENFVTYNKVTFEPGPSLNMVIGPNGTGKSTLVCAICLGLGFGPEHLGRAKDIAEFVKNGNDKAIIEIELKGSPTDEVNPTIRRMITRDGSTRYWIDGKEQPHRAVKQLMKLLNIQIDNLCQFLPQDRVVEFAALGPVPLLRATQRAAAPPEVLEDHDELKQLRASEVGLEIGLDHDRQSINTMEARQKNLERDVARLRERQTLQEHIKLLEKSIPFVEFRDIKKHRADVKQQYNACLAQLEEIRKEQEPQTKQIEQVENQLKGIKAWLEDEKRDLTSLENELRHDRERVSGLKEKEAKAEFDLDILINSEKERKAKIEKSKEQIARHERALADDPGKLDVSELNDKINEINGEMRASRNELSAGRNSPGDKFAFTCTSRADFDVLIEAVYGDNRNNKGLGLSEVTIKYIEKGLDEFPRIASKDELSTWGFDGLALDFISGPSEVLSMLCNSIGLHRVGISRSKLSPSQQQSVKTGKKMMKWIAGGVSTSIRRRPDYPAAETEINSHIGQPKFFKTVEVERHLIEEKRQRQNQLKVEIDEIGREIDLQKASFQKLEERESSLHAEKNALIQQKDNMQKSVLKYQKIKTFLSNELQTLESLEKSGKGFKSKVARQETLALQINMDRVIAAAKFSERVREYVAQYRAVASAELHAIELSSNLQHYNSWNQSFKNRLESKEEECKELRKLDKEISSKSAELRDQCRTLVANFSAKEKEEISENHSSKTVDELKAEIQQEEVRLEGIHEGNPHAIRQYEAREKEINELRSLMDAKKADLDKHQLKIKRVRDRWEPRIDQLVENISEAFSRSFEFIGCAGSVRIRKEGKDGCDFENWAIEILVKFRESETMQVLTAQRQSGGERAVSTVFYLMALQSLARAPFRVVDEINQGMDPRNERLIHKRMVKIACKKHTSQYFLITPKLLVDLDYHERMKVHCINSGDWVADNHVQDFKKYIEAARKQAAGA</sequence>